<evidence type="ECO:0000313" key="2">
    <source>
        <dbReference type="Proteomes" id="UP000252004"/>
    </source>
</evidence>
<dbReference type="AlphaFoldDB" id="A0A344U1J0"/>
<sequence length="106" mass="10791">MASTTWTTTGVFTGPGGVRTAEAGTLAGELAVRTVWEPQQAHVCVQYVGDTEWYPLAGSPVPCPTPEVGRTVHQGAVDAVRAGGAVPFTLPPAVRAAYGTPTQAGG</sequence>
<evidence type="ECO:0000313" key="1">
    <source>
        <dbReference type="EMBL" id="AXE24761.1"/>
    </source>
</evidence>
<accession>A0A344U1J0</accession>
<name>A0A344U1J0_9ACTN</name>
<protein>
    <submittedName>
        <fullName evidence="1">Uncharacterized protein</fullName>
    </submittedName>
</protein>
<dbReference type="RefSeq" id="WP_114055950.1">
    <property type="nucleotide sequence ID" value="NZ_CP030862.1"/>
</dbReference>
<keyword evidence="2" id="KW-1185">Reference proteome</keyword>
<proteinExistence type="predicted"/>
<organism evidence="1 2">
    <name type="scientific">Streptomyces globosus</name>
    <dbReference type="NCBI Taxonomy" id="68209"/>
    <lineage>
        <taxon>Bacteria</taxon>
        <taxon>Bacillati</taxon>
        <taxon>Actinomycetota</taxon>
        <taxon>Actinomycetes</taxon>
        <taxon>Kitasatosporales</taxon>
        <taxon>Streptomycetaceae</taxon>
        <taxon>Streptomyces</taxon>
    </lineage>
</organism>
<dbReference type="KEGG" id="sgz:C0216_16055"/>
<dbReference type="EMBL" id="CP030862">
    <property type="protein sequence ID" value="AXE24761.1"/>
    <property type="molecule type" value="Genomic_DNA"/>
</dbReference>
<reference evidence="1 2" key="1">
    <citation type="submission" date="2018-01" db="EMBL/GenBank/DDBJ databases">
        <title>Draft genome Sequence of streptomyces globosus LZH-48.</title>
        <authorList>
            <person name="Ran K."/>
            <person name="Li Z."/>
            <person name="Wei S."/>
            <person name="Dong R."/>
        </authorList>
    </citation>
    <scope>NUCLEOTIDE SEQUENCE [LARGE SCALE GENOMIC DNA]</scope>
    <source>
        <strain evidence="1 2">LZH-48</strain>
    </source>
</reference>
<gene>
    <name evidence="1" type="ORF">C0216_16055</name>
</gene>
<dbReference type="Proteomes" id="UP000252004">
    <property type="component" value="Chromosome"/>
</dbReference>
<dbReference type="OrthoDB" id="2895671at2"/>